<evidence type="ECO:0000313" key="1">
    <source>
        <dbReference type="EMBL" id="XDU61880.1"/>
    </source>
</evidence>
<name>A0AB39V2U8_9FUSO</name>
<dbReference type="KEGG" id="lala:AB8B28_09515"/>
<dbReference type="EMBL" id="CP165647">
    <property type="protein sequence ID" value="XDU61880.1"/>
    <property type="molecule type" value="Genomic_DNA"/>
</dbReference>
<protein>
    <submittedName>
        <fullName evidence="1">Spherulation-specific family 4 protein</fullName>
    </submittedName>
</protein>
<sequence length="404" mass="47391">MERKVKNENKGLEAFGNDEIFDIIKNNLKNDKEYKVNFGYMNGFHKSKIDNSQKLFKNSSFNQNTSDSSEKNQFNFSSENSIPYVIINLSDDFSYENSSKYITQIKKNNKLGIKNLGYVTTNEYMKNINKIYSEIDKYMEFFGENYISGIFFDELSSGKNLSEVKYMSQLYNYVKTKYPDSLVVGNPGGTITDEMSKYADLWLTSEVSADDYINNWIPRNYEFENNPANSSHIVHVIHSAKPEQYKTLVNLSKERNAGFLMIINADENVENEDLIDEDYFDEEILDFDKMEIIENDENISHEFVSSGKYNIAGDLKISNLDLFTLLNDYYKNNTKRDFLKNMFNNNFDFGYNILNEFKIDYSYKIKDEIGNFEIKLKKNKNFSFFYSSISKNVIYTRTHLKPNY</sequence>
<reference evidence="1" key="1">
    <citation type="submission" date="2024-07" db="EMBL/GenBank/DDBJ databases">
        <authorList>
            <person name="Li X.-J."/>
            <person name="Wang X."/>
        </authorList>
    </citation>
    <scope>NUCLEOTIDE SEQUENCE</scope>
    <source>
        <strain evidence="1">HSP-536</strain>
    </source>
</reference>
<dbReference type="PANTHER" id="PTHR35040:SF9">
    <property type="entry name" value="4-LIKE CELL SURFACE PROTEIN, PUTATIVE (AFU_ORTHOLOGUE AFUA_4G14080)-RELATED"/>
    <property type="match status" value="1"/>
</dbReference>
<dbReference type="RefSeq" id="WP_369715479.1">
    <property type="nucleotide sequence ID" value="NZ_CP165647.1"/>
</dbReference>
<dbReference type="Pfam" id="PF12138">
    <property type="entry name" value="Spherulin4"/>
    <property type="match status" value="1"/>
</dbReference>
<gene>
    <name evidence="1" type="ORF">AB8B28_09515</name>
</gene>
<proteinExistence type="predicted"/>
<organism evidence="1">
    <name type="scientific">Leptotrichia alba</name>
    <dbReference type="NCBI Taxonomy" id="3239304"/>
    <lineage>
        <taxon>Bacteria</taxon>
        <taxon>Fusobacteriati</taxon>
        <taxon>Fusobacteriota</taxon>
        <taxon>Fusobacteriia</taxon>
        <taxon>Fusobacteriales</taxon>
        <taxon>Leptotrichiaceae</taxon>
        <taxon>Leptotrichia</taxon>
    </lineage>
</organism>
<accession>A0AB39V2U8</accession>
<dbReference type="AlphaFoldDB" id="A0AB39V2U8"/>
<dbReference type="PANTHER" id="PTHR35040">
    <property type="match status" value="1"/>
</dbReference>
<dbReference type="InterPro" id="IPR021986">
    <property type="entry name" value="Spherulin4"/>
</dbReference>